<proteinExistence type="predicted"/>
<name>A0AA39IC41_9AGAR</name>
<organism evidence="1 2">
    <name type="scientific">Armillaria borealis</name>
    <dbReference type="NCBI Taxonomy" id="47425"/>
    <lineage>
        <taxon>Eukaryota</taxon>
        <taxon>Fungi</taxon>
        <taxon>Dikarya</taxon>
        <taxon>Basidiomycota</taxon>
        <taxon>Agaricomycotina</taxon>
        <taxon>Agaricomycetes</taxon>
        <taxon>Agaricomycetidae</taxon>
        <taxon>Agaricales</taxon>
        <taxon>Marasmiineae</taxon>
        <taxon>Physalacriaceae</taxon>
        <taxon>Armillaria</taxon>
    </lineage>
</organism>
<accession>A0AA39IC41</accession>
<reference evidence="1" key="1">
    <citation type="submission" date="2023-06" db="EMBL/GenBank/DDBJ databases">
        <authorList>
            <consortium name="Lawrence Berkeley National Laboratory"/>
            <person name="Ahrendt S."/>
            <person name="Sahu N."/>
            <person name="Indic B."/>
            <person name="Wong-Bajracharya J."/>
            <person name="Merenyi Z."/>
            <person name="Ke H.-M."/>
            <person name="Monk M."/>
            <person name="Kocsube S."/>
            <person name="Drula E."/>
            <person name="Lipzen A."/>
            <person name="Balint B."/>
            <person name="Henrissat B."/>
            <person name="Andreopoulos B."/>
            <person name="Martin F.M."/>
            <person name="Harder C.B."/>
            <person name="Rigling D."/>
            <person name="Ford K.L."/>
            <person name="Foster G.D."/>
            <person name="Pangilinan J."/>
            <person name="Papanicolaou A."/>
            <person name="Barry K."/>
            <person name="LaButti K."/>
            <person name="Viragh M."/>
            <person name="Koriabine M."/>
            <person name="Yan M."/>
            <person name="Riley R."/>
            <person name="Champramary S."/>
            <person name="Plett K.L."/>
            <person name="Tsai I.J."/>
            <person name="Slot J."/>
            <person name="Sipos G."/>
            <person name="Plett J."/>
            <person name="Nagy L.G."/>
            <person name="Grigoriev I.V."/>
        </authorList>
    </citation>
    <scope>NUCLEOTIDE SEQUENCE</scope>
    <source>
        <strain evidence="1">FPL87.14</strain>
    </source>
</reference>
<dbReference type="Proteomes" id="UP001175226">
    <property type="component" value="Unassembled WGS sequence"/>
</dbReference>
<comment type="caution">
    <text evidence="1">The sequence shown here is derived from an EMBL/GenBank/DDBJ whole genome shotgun (WGS) entry which is preliminary data.</text>
</comment>
<dbReference type="EMBL" id="JAUEPT010000362">
    <property type="protein sequence ID" value="KAK0421690.1"/>
    <property type="molecule type" value="Genomic_DNA"/>
</dbReference>
<feature type="non-terminal residue" evidence="1">
    <location>
        <position position="1"/>
    </location>
</feature>
<evidence type="ECO:0000313" key="2">
    <source>
        <dbReference type="Proteomes" id="UP001175226"/>
    </source>
</evidence>
<protein>
    <submittedName>
        <fullName evidence="1">Uncharacterized protein</fullName>
    </submittedName>
</protein>
<dbReference type="AlphaFoldDB" id="A0AA39IC41"/>
<keyword evidence="2" id="KW-1185">Reference proteome</keyword>
<gene>
    <name evidence="1" type="ORF">EV421DRAFT_1725019</name>
</gene>
<sequence>YCLCPTFTKEDNLEQNVLQSLDAVPLKSMRKFATHSNHFMDAYRKGLNGQKVAWAGKKYHSHHVLLENILEEFDQAHPNT</sequence>
<evidence type="ECO:0000313" key="1">
    <source>
        <dbReference type="EMBL" id="KAK0421690.1"/>
    </source>
</evidence>